<evidence type="ECO:0000313" key="10">
    <source>
        <dbReference type="Proteomes" id="UP000230390"/>
    </source>
</evidence>
<dbReference type="PROSITE" id="PS51257">
    <property type="entry name" value="PROKAR_LIPOPROTEIN"/>
    <property type="match status" value="1"/>
</dbReference>
<comment type="cofactor">
    <cofactor evidence="6">
        <name>Zn(2+)</name>
        <dbReference type="ChEBI" id="CHEBI:29105"/>
    </cofactor>
    <text evidence="6">Binds 1 zinc ion per subunit.</text>
</comment>
<dbReference type="AlphaFoldDB" id="A0A2G8THI7"/>
<evidence type="ECO:0000256" key="5">
    <source>
        <dbReference type="ARBA" id="ARBA00023049"/>
    </source>
</evidence>
<evidence type="ECO:0000313" key="9">
    <source>
        <dbReference type="EMBL" id="PIL45495.1"/>
    </source>
</evidence>
<evidence type="ECO:0000256" key="3">
    <source>
        <dbReference type="ARBA" id="ARBA00022801"/>
    </source>
</evidence>
<keyword evidence="3 6" id="KW-0378">Hydrolase</keyword>
<dbReference type="Pfam" id="PF01435">
    <property type="entry name" value="Peptidase_M48"/>
    <property type="match status" value="1"/>
</dbReference>
<dbReference type="PANTHER" id="PTHR22726">
    <property type="entry name" value="METALLOENDOPEPTIDASE OMA1"/>
    <property type="match status" value="1"/>
</dbReference>
<evidence type="ECO:0000256" key="7">
    <source>
        <dbReference type="SAM" id="SignalP"/>
    </source>
</evidence>
<reference evidence="9 10" key="1">
    <citation type="submission" date="2017-10" db="EMBL/GenBank/DDBJ databases">
        <title>Massilia psychrophilum sp. nov., a novel purple-pigmented bacterium isolated from Tianshan glacier, Xinjiang Municipality, China.</title>
        <authorList>
            <person name="Wang H."/>
        </authorList>
    </citation>
    <scope>NUCLEOTIDE SEQUENCE [LARGE SCALE GENOMIC DNA]</scope>
    <source>
        <strain evidence="9 10">JCM 30074</strain>
    </source>
</reference>
<keyword evidence="5 6" id="KW-0482">Metalloprotease</keyword>
<accession>A0A2G8THI7</accession>
<dbReference type="CDD" id="cd07331">
    <property type="entry name" value="M48C_Oma1_like"/>
    <property type="match status" value="1"/>
</dbReference>
<comment type="similarity">
    <text evidence="6">Belongs to the peptidase M48 family.</text>
</comment>
<comment type="caution">
    <text evidence="9">The sequence shown here is derived from an EMBL/GenBank/DDBJ whole genome shotgun (WGS) entry which is preliminary data.</text>
</comment>
<organism evidence="9 10">
    <name type="scientific">Massilia eurypsychrophila</name>
    <dbReference type="NCBI Taxonomy" id="1485217"/>
    <lineage>
        <taxon>Bacteria</taxon>
        <taxon>Pseudomonadati</taxon>
        <taxon>Pseudomonadota</taxon>
        <taxon>Betaproteobacteria</taxon>
        <taxon>Burkholderiales</taxon>
        <taxon>Oxalobacteraceae</taxon>
        <taxon>Telluria group</taxon>
        <taxon>Massilia</taxon>
    </lineage>
</organism>
<dbReference type="RefSeq" id="WP_099788288.1">
    <property type="nucleotide sequence ID" value="NZ_JBHLYV010000031.1"/>
</dbReference>
<dbReference type="GO" id="GO:0016020">
    <property type="term" value="C:membrane"/>
    <property type="evidence" value="ECO:0007669"/>
    <property type="project" value="TreeGrafter"/>
</dbReference>
<sequence length="306" mass="33289">MIKLKRFAAIAALCALAACDRAKEAPPADAGPAAAEQTQVQDGIAVKPLSRWRHLEPEKAVDQQASQQYAGLIEQARQAGALIPDEHPQVGRLRGIAKRIIPYTERWNPQAAEWKWQVNLLNSEQVNAFCMPGGRIAFFTGILTQLKLTDDEAAAVMGHEIAHALREHGRERAAKATATGVASRIIGFGLSAWLGVDPRLTDTVASSAGQLVVLKFSRDEEREADLIGLDLAARAGFDPRAGIALWRKMGALNKRAPVQILSTHPGGEERIVEMERHMDVLLPLYARAKGVSVDQLPPYRTAALPN</sequence>
<proteinExistence type="inferred from homology"/>
<feature type="chain" id="PRO_5013956901" evidence="7">
    <location>
        <begin position="18"/>
        <end position="306"/>
    </location>
</feature>
<dbReference type="PANTHER" id="PTHR22726:SF1">
    <property type="entry name" value="METALLOENDOPEPTIDASE OMA1, MITOCHONDRIAL"/>
    <property type="match status" value="1"/>
</dbReference>
<keyword evidence="7" id="KW-0732">Signal</keyword>
<name>A0A2G8THI7_9BURK</name>
<keyword evidence="2" id="KW-0479">Metal-binding</keyword>
<dbReference type="InterPro" id="IPR001915">
    <property type="entry name" value="Peptidase_M48"/>
</dbReference>
<evidence type="ECO:0000256" key="6">
    <source>
        <dbReference type="RuleBase" id="RU003983"/>
    </source>
</evidence>
<dbReference type="GO" id="GO:0004222">
    <property type="term" value="F:metalloendopeptidase activity"/>
    <property type="evidence" value="ECO:0007669"/>
    <property type="project" value="InterPro"/>
</dbReference>
<evidence type="ECO:0000256" key="4">
    <source>
        <dbReference type="ARBA" id="ARBA00022833"/>
    </source>
</evidence>
<evidence type="ECO:0000256" key="1">
    <source>
        <dbReference type="ARBA" id="ARBA00022670"/>
    </source>
</evidence>
<evidence type="ECO:0000259" key="8">
    <source>
        <dbReference type="Pfam" id="PF01435"/>
    </source>
</evidence>
<feature type="domain" description="Peptidase M48" evidence="8">
    <location>
        <begin position="113"/>
        <end position="275"/>
    </location>
</feature>
<keyword evidence="4 6" id="KW-0862">Zinc</keyword>
<evidence type="ECO:0000256" key="2">
    <source>
        <dbReference type="ARBA" id="ARBA00022723"/>
    </source>
</evidence>
<dbReference type="Gene3D" id="3.30.2010.10">
    <property type="entry name" value="Metalloproteases ('zincins'), catalytic domain"/>
    <property type="match status" value="1"/>
</dbReference>
<dbReference type="OrthoDB" id="9810445at2"/>
<dbReference type="GO" id="GO:0051603">
    <property type="term" value="P:proteolysis involved in protein catabolic process"/>
    <property type="evidence" value="ECO:0007669"/>
    <property type="project" value="TreeGrafter"/>
</dbReference>
<keyword evidence="10" id="KW-1185">Reference proteome</keyword>
<feature type="signal peptide" evidence="7">
    <location>
        <begin position="1"/>
        <end position="17"/>
    </location>
</feature>
<dbReference type="Proteomes" id="UP000230390">
    <property type="component" value="Unassembled WGS sequence"/>
</dbReference>
<dbReference type="GO" id="GO:0046872">
    <property type="term" value="F:metal ion binding"/>
    <property type="evidence" value="ECO:0007669"/>
    <property type="project" value="UniProtKB-KW"/>
</dbReference>
<dbReference type="InterPro" id="IPR051156">
    <property type="entry name" value="Mito/Outer_Membr_Metalloprot"/>
</dbReference>
<protein>
    <submittedName>
        <fullName evidence="9">Peptidase M48</fullName>
    </submittedName>
</protein>
<keyword evidence="1 6" id="KW-0645">Protease</keyword>
<dbReference type="EMBL" id="PDOC01000004">
    <property type="protein sequence ID" value="PIL45495.1"/>
    <property type="molecule type" value="Genomic_DNA"/>
</dbReference>
<gene>
    <name evidence="9" type="ORF">CR105_10055</name>
</gene>